<gene>
    <name evidence="4" type="ORF">THAOC_03069</name>
</gene>
<feature type="region of interest" description="Disordered" evidence="2">
    <location>
        <begin position="243"/>
        <end position="276"/>
    </location>
</feature>
<feature type="chain" id="PRO_5003840917" evidence="3">
    <location>
        <begin position="20"/>
        <end position="415"/>
    </location>
</feature>
<organism evidence="4 5">
    <name type="scientific">Thalassiosira oceanica</name>
    <name type="common">Marine diatom</name>
    <dbReference type="NCBI Taxonomy" id="159749"/>
    <lineage>
        <taxon>Eukaryota</taxon>
        <taxon>Sar</taxon>
        <taxon>Stramenopiles</taxon>
        <taxon>Ochrophyta</taxon>
        <taxon>Bacillariophyta</taxon>
        <taxon>Coscinodiscophyceae</taxon>
        <taxon>Thalassiosirophycidae</taxon>
        <taxon>Thalassiosirales</taxon>
        <taxon>Thalassiosiraceae</taxon>
        <taxon>Thalassiosira</taxon>
    </lineage>
</organism>
<reference evidence="4 5" key="1">
    <citation type="journal article" date="2012" name="Genome Biol.">
        <title>Genome and low-iron response of an oceanic diatom adapted to chronic iron limitation.</title>
        <authorList>
            <person name="Lommer M."/>
            <person name="Specht M."/>
            <person name="Roy A.S."/>
            <person name="Kraemer L."/>
            <person name="Andreson R."/>
            <person name="Gutowska M.A."/>
            <person name="Wolf J."/>
            <person name="Bergner S.V."/>
            <person name="Schilhabel M.B."/>
            <person name="Klostermeier U.C."/>
            <person name="Beiko R.G."/>
            <person name="Rosenstiel P."/>
            <person name="Hippler M."/>
            <person name="Laroche J."/>
        </authorList>
    </citation>
    <scope>NUCLEOTIDE SEQUENCE [LARGE SCALE GENOMIC DNA]</scope>
    <source>
        <strain evidence="4 5">CCMP1005</strain>
    </source>
</reference>
<evidence type="ECO:0000313" key="4">
    <source>
        <dbReference type="EMBL" id="EJK75215.1"/>
    </source>
</evidence>
<dbReference type="Proteomes" id="UP000266841">
    <property type="component" value="Unassembled WGS sequence"/>
</dbReference>
<protein>
    <submittedName>
        <fullName evidence="4">Uncharacterized protein</fullName>
    </submittedName>
</protein>
<sequence>MLSSKLIVVLLASSVHSSASLLQIARHPGATRCHQCDSDSRLWAEPRDVERERRQPRRPKIHRGVLSRMTTTELGALTTIDREGLKDKARAKNLNKQRLLRLLAPGMVALLRSNVASASQAMAALPPVGIGEIYVPKPNVALLFALLSAISIGTLLQLSSDGYSALLRFMRNTISFVRRYDAEEKKEVGMDLKGSTWDAYSGVLGSLRDKKRRVRNKLTYLFGSVNEKAGDDEAVKKAQQSAHFKEQQYKQQNHPIRTSISSPSDDEHAKQLTSNYPTPIKPSTWGIYKKQLSAMAPIASEVDGMSPSGSTSTCQTMLIQSLTRRTSELKEEVANLQSLVQIEQSMYQASNEALRLAMDAKDQEMEQSKMQNDLATFDSKMSTSEELKQFDKKAQEYEDTVVKETNEASTWERLF</sequence>
<name>K0TCU4_THAOC</name>
<comment type="caution">
    <text evidence="4">The sequence shown here is derived from an EMBL/GenBank/DDBJ whole genome shotgun (WGS) entry which is preliminary data.</text>
</comment>
<evidence type="ECO:0000256" key="3">
    <source>
        <dbReference type="SAM" id="SignalP"/>
    </source>
</evidence>
<proteinExistence type="predicted"/>
<dbReference type="EMBL" id="AGNL01003064">
    <property type="protein sequence ID" value="EJK75215.1"/>
    <property type="molecule type" value="Genomic_DNA"/>
</dbReference>
<keyword evidence="1" id="KW-0175">Coiled coil</keyword>
<feature type="signal peptide" evidence="3">
    <location>
        <begin position="1"/>
        <end position="19"/>
    </location>
</feature>
<evidence type="ECO:0000313" key="5">
    <source>
        <dbReference type="Proteomes" id="UP000266841"/>
    </source>
</evidence>
<accession>K0TCU4</accession>
<evidence type="ECO:0000256" key="1">
    <source>
        <dbReference type="SAM" id="Coils"/>
    </source>
</evidence>
<keyword evidence="3" id="KW-0732">Signal</keyword>
<evidence type="ECO:0000256" key="2">
    <source>
        <dbReference type="SAM" id="MobiDB-lite"/>
    </source>
</evidence>
<keyword evidence="5" id="KW-1185">Reference proteome</keyword>
<feature type="coiled-coil region" evidence="1">
    <location>
        <begin position="319"/>
        <end position="407"/>
    </location>
</feature>
<dbReference type="AlphaFoldDB" id="K0TCU4"/>
<feature type="compositionally biased region" description="Polar residues" evidence="2">
    <location>
        <begin position="249"/>
        <end position="263"/>
    </location>
</feature>